<gene>
    <name evidence="2" type="ORF">MG293_020313</name>
</gene>
<feature type="region of interest" description="Disordered" evidence="1">
    <location>
        <begin position="149"/>
        <end position="169"/>
    </location>
</feature>
<evidence type="ECO:0000256" key="1">
    <source>
        <dbReference type="SAM" id="MobiDB-lite"/>
    </source>
</evidence>
<protein>
    <submittedName>
        <fullName evidence="2">Uncharacterized protein</fullName>
    </submittedName>
</protein>
<accession>A0AAD4TNV4</accession>
<proteinExistence type="predicted"/>
<sequence length="202" mass="23037">MLINLAKKTLPKTLIIPQPYMQNRLIITETLAQSRNYLPRLVVEDNPCCHFDIWQVETIKVELRTAVHPTSLFLSPINPVFMNCSQTSGYCLPMRQIFAVFSGKMNSSPDIQSNCLGLWEYEGSWELQELQRQHFYIVWKLPVVVRNHRGQPKGEKRNSPGKSSPGKISIVTSEEFSIVLSSEDEETQSASGLVRTLNQDQD</sequence>
<reference evidence="2" key="1">
    <citation type="submission" date="2022-03" db="EMBL/GenBank/DDBJ databases">
        <title>Genomic analyses of argali, domestic sheep and their hybrids provide insights into chromosomal evolution, heterosis and genetic basis of agronomic traits.</title>
        <authorList>
            <person name="Li M."/>
        </authorList>
    </citation>
    <scope>NUCLEOTIDE SEQUENCE</scope>
    <source>
        <strain evidence="2">CAU-MHL-2022a</strain>
        <tissue evidence="2">Skin</tissue>
    </source>
</reference>
<organism evidence="2 3">
    <name type="scientific">Ovis ammon polii</name>
    <dbReference type="NCBI Taxonomy" id="230172"/>
    <lineage>
        <taxon>Eukaryota</taxon>
        <taxon>Metazoa</taxon>
        <taxon>Chordata</taxon>
        <taxon>Craniata</taxon>
        <taxon>Vertebrata</taxon>
        <taxon>Euteleostomi</taxon>
        <taxon>Mammalia</taxon>
        <taxon>Eutheria</taxon>
        <taxon>Laurasiatheria</taxon>
        <taxon>Artiodactyla</taxon>
        <taxon>Ruminantia</taxon>
        <taxon>Pecora</taxon>
        <taxon>Bovidae</taxon>
        <taxon>Caprinae</taxon>
        <taxon>Ovis</taxon>
    </lineage>
</organism>
<dbReference type="Proteomes" id="UP001214576">
    <property type="component" value="Unassembled WGS sequence"/>
</dbReference>
<evidence type="ECO:0000313" key="2">
    <source>
        <dbReference type="EMBL" id="KAI4529635.1"/>
    </source>
</evidence>
<dbReference type="EMBL" id="JAKZEL010000027">
    <property type="protein sequence ID" value="KAI4529635.1"/>
    <property type="molecule type" value="Genomic_DNA"/>
</dbReference>
<evidence type="ECO:0000313" key="3">
    <source>
        <dbReference type="Proteomes" id="UP001214576"/>
    </source>
</evidence>
<dbReference type="AlphaFoldDB" id="A0AAD4TNV4"/>
<keyword evidence="3" id="KW-1185">Reference proteome</keyword>
<comment type="caution">
    <text evidence="2">The sequence shown here is derived from an EMBL/GenBank/DDBJ whole genome shotgun (WGS) entry which is preliminary data.</text>
</comment>
<feature type="region of interest" description="Disordered" evidence="1">
    <location>
        <begin position="182"/>
        <end position="202"/>
    </location>
</feature>
<feature type="compositionally biased region" description="Polar residues" evidence="1">
    <location>
        <begin position="188"/>
        <end position="202"/>
    </location>
</feature>
<name>A0AAD4TNV4_OVIAM</name>